<evidence type="ECO:0000313" key="1">
    <source>
        <dbReference type="EMBL" id="KAG0564882.1"/>
    </source>
</evidence>
<accession>A0A8T0H732</accession>
<keyword evidence="2" id="KW-1185">Reference proteome</keyword>
<comment type="caution">
    <text evidence="1">The sequence shown here is derived from an EMBL/GenBank/DDBJ whole genome shotgun (WGS) entry which is preliminary data.</text>
</comment>
<reference evidence="1" key="1">
    <citation type="submission" date="2020-06" db="EMBL/GenBank/DDBJ databases">
        <title>WGS assembly of Ceratodon purpureus strain R40.</title>
        <authorList>
            <person name="Carey S.B."/>
            <person name="Jenkins J."/>
            <person name="Shu S."/>
            <person name="Lovell J.T."/>
            <person name="Sreedasyam A."/>
            <person name="Maumus F."/>
            <person name="Tiley G.P."/>
            <person name="Fernandez-Pozo N."/>
            <person name="Barry K."/>
            <person name="Chen C."/>
            <person name="Wang M."/>
            <person name="Lipzen A."/>
            <person name="Daum C."/>
            <person name="Saski C.A."/>
            <person name="Payton A.C."/>
            <person name="Mcbreen J.C."/>
            <person name="Conrad R.E."/>
            <person name="Kollar L.M."/>
            <person name="Olsson S."/>
            <person name="Huttunen S."/>
            <person name="Landis J.B."/>
            <person name="Wickett N.J."/>
            <person name="Johnson M.G."/>
            <person name="Rensing S.A."/>
            <person name="Grimwood J."/>
            <person name="Schmutz J."/>
            <person name="Mcdaniel S.F."/>
        </authorList>
    </citation>
    <scope>NUCLEOTIDE SEQUENCE</scope>
    <source>
        <strain evidence="1">R40</strain>
    </source>
</reference>
<evidence type="ECO:0000313" key="2">
    <source>
        <dbReference type="Proteomes" id="UP000822688"/>
    </source>
</evidence>
<dbReference type="AlphaFoldDB" id="A0A8T0H732"/>
<gene>
    <name evidence="1" type="ORF">KC19_8G147400</name>
</gene>
<sequence>MVTATSKLVSYPLLCESVHCIIEFKRNVVTWVQEHSRPLKWCCRWQFFCKLFLRKTLQDRVIILIHNHALTEGDKTNETGQPCGVNGQCSNGWNCARTS</sequence>
<dbReference type="EMBL" id="CM026429">
    <property type="protein sequence ID" value="KAG0564882.1"/>
    <property type="molecule type" value="Genomic_DNA"/>
</dbReference>
<organism evidence="1 2">
    <name type="scientific">Ceratodon purpureus</name>
    <name type="common">Fire moss</name>
    <name type="synonym">Dicranum purpureum</name>
    <dbReference type="NCBI Taxonomy" id="3225"/>
    <lineage>
        <taxon>Eukaryota</taxon>
        <taxon>Viridiplantae</taxon>
        <taxon>Streptophyta</taxon>
        <taxon>Embryophyta</taxon>
        <taxon>Bryophyta</taxon>
        <taxon>Bryophytina</taxon>
        <taxon>Bryopsida</taxon>
        <taxon>Dicranidae</taxon>
        <taxon>Pseudoditrichales</taxon>
        <taxon>Ditrichaceae</taxon>
        <taxon>Ceratodon</taxon>
    </lineage>
</organism>
<name>A0A8T0H732_CERPU</name>
<proteinExistence type="predicted"/>
<dbReference type="Proteomes" id="UP000822688">
    <property type="component" value="Chromosome 8"/>
</dbReference>
<protein>
    <submittedName>
        <fullName evidence="1">Uncharacterized protein</fullName>
    </submittedName>
</protein>